<dbReference type="InParanoid" id="I1S6K8"/>
<dbReference type="RefSeq" id="XP_011322516.1">
    <property type="nucleotide sequence ID" value="XM_011324214.1"/>
</dbReference>
<gene>
    <name evidence="1" type="ORF">FGRAMPH1_01T12391</name>
</gene>
<dbReference type="AlphaFoldDB" id="I1S6K8"/>
<reference evidence="2 3" key="2">
    <citation type="journal article" date="2010" name="Nature">
        <title>Comparative genomics reveals mobile pathogenicity chromosomes in Fusarium.</title>
        <authorList>
            <person name="Ma L.J."/>
            <person name="van der Does H.C."/>
            <person name="Borkovich K.A."/>
            <person name="Coleman J.J."/>
            <person name="Daboussi M.J."/>
            <person name="Di Pietro A."/>
            <person name="Dufresne M."/>
            <person name="Freitag M."/>
            <person name="Grabherr M."/>
            <person name="Henrissat B."/>
            <person name="Houterman P.M."/>
            <person name="Kang S."/>
            <person name="Shim W.B."/>
            <person name="Woloshuk C."/>
            <person name="Xie X."/>
            <person name="Xu J.R."/>
            <person name="Antoniw J."/>
            <person name="Baker S.E."/>
            <person name="Bluhm B.H."/>
            <person name="Breakspear A."/>
            <person name="Brown D.W."/>
            <person name="Butchko R.A."/>
            <person name="Chapman S."/>
            <person name="Coulson R."/>
            <person name="Coutinho P.M."/>
            <person name="Danchin E.G."/>
            <person name="Diener A."/>
            <person name="Gale L.R."/>
            <person name="Gardiner D.M."/>
            <person name="Goff S."/>
            <person name="Hammond-Kosack K.E."/>
            <person name="Hilburn K."/>
            <person name="Hua-Van A."/>
            <person name="Jonkers W."/>
            <person name="Kazan K."/>
            <person name="Kodira C.D."/>
            <person name="Koehrsen M."/>
            <person name="Kumar L."/>
            <person name="Lee Y.H."/>
            <person name="Li L."/>
            <person name="Manners J.M."/>
            <person name="Miranda-Saavedra D."/>
            <person name="Mukherjee M."/>
            <person name="Park G."/>
            <person name="Park J."/>
            <person name="Park S.Y."/>
            <person name="Proctor R.H."/>
            <person name="Regev A."/>
            <person name="Ruiz-Roldan M.C."/>
            <person name="Sain D."/>
            <person name="Sakthikumar S."/>
            <person name="Sykes S."/>
            <person name="Schwartz D.C."/>
            <person name="Turgeon B.G."/>
            <person name="Wapinski I."/>
            <person name="Yoder O."/>
            <person name="Young S."/>
            <person name="Zeng Q."/>
            <person name="Zhou S."/>
            <person name="Galagan J."/>
            <person name="Cuomo C.A."/>
            <person name="Kistler H.C."/>
            <person name="Rep M."/>
        </authorList>
    </citation>
    <scope>GENOME REANNOTATION</scope>
    <source>
        <strain evidence="3">ATCC MYA-4620 / CBS 123657 / FGSC 9075 / NRRL 31084 / PH-1</strain>
        <strain evidence="2">PH-1 / ATCC MYA-4620 / FGSC 9075 / NRRL 31084</strain>
    </source>
</reference>
<reference evidence="2 3" key="1">
    <citation type="journal article" date="2007" name="Science">
        <title>The Fusarium graminearum genome reveals a link between localized polymorphism and pathogen specialization.</title>
        <authorList>
            <person name="Cuomo C.A."/>
            <person name="Gueldener U."/>
            <person name="Xu J.-R."/>
            <person name="Trail F."/>
            <person name="Turgeon B.G."/>
            <person name="Di Pietro A."/>
            <person name="Walton J.D."/>
            <person name="Ma L.-J."/>
            <person name="Baker S.E."/>
            <person name="Rep M."/>
            <person name="Adam G."/>
            <person name="Antoniw J."/>
            <person name="Baldwin T."/>
            <person name="Calvo S.E."/>
            <person name="Chang Y.-L."/>
            <person name="DeCaprio D."/>
            <person name="Gale L.R."/>
            <person name="Gnerre S."/>
            <person name="Goswami R.S."/>
            <person name="Hammond-Kosack K."/>
            <person name="Harris L.J."/>
            <person name="Hilburn K."/>
            <person name="Kennell J.C."/>
            <person name="Kroken S."/>
            <person name="Magnuson J.K."/>
            <person name="Mannhaupt G."/>
            <person name="Mauceli E.W."/>
            <person name="Mewes H.-W."/>
            <person name="Mitterbauer R."/>
            <person name="Muehlbauer G."/>
            <person name="Muensterkoetter M."/>
            <person name="Nelson D."/>
            <person name="O'Donnell K."/>
            <person name="Ouellet T."/>
            <person name="Qi W."/>
            <person name="Quesneville H."/>
            <person name="Roncero M.I.G."/>
            <person name="Seong K.-Y."/>
            <person name="Tetko I.V."/>
            <person name="Urban M."/>
            <person name="Waalwijk C."/>
            <person name="Ward T.J."/>
            <person name="Yao J."/>
            <person name="Birren B.W."/>
            <person name="Kistler H.C."/>
        </authorList>
    </citation>
    <scope>NUCLEOTIDE SEQUENCE [LARGE SCALE GENOMIC DNA]</scope>
    <source>
        <strain evidence="3">ATCC MYA-4620 / CBS 123657 / FGSC 9075 / NRRL 31084 / PH-1</strain>
        <strain evidence="2">PH-1 / ATCC MYA-4620 / FGSC 9075 / NRRL 31084</strain>
    </source>
</reference>
<protein>
    <submittedName>
        <fullName evidence="1">Chromosome 2, complete genome</fullName>
    </submittedName>
</protein>
<accession>I1S6K8</accession>
<dbReference type="HOGENOM" id="CLU_2049898_0_0_1"/>
<dbReference type="EMBL" id="HG970333">
    <property type="protein sequence ID" value="CEF77998.1"/>
    <property type="molecule type" value="Genomic_DNA"/>
</dbReference>
<sequence length="120" mass="13483">MVRRRLSGTRYDADGELPRAIHVNQQRSRVISLCESGTNSACAWCLVPKKQKVSSTIYSTTRETLLVSCLEMSWNFVHSVRHGNCSITLEMEKFTKVKVLDLTSGTKSYGETQTTDDGYS</sequence>
<dbReference type="EnsemblFungi" id="CEF77998">
    <property type="protein sequence ID" value="CEF77998"/>
    <property type="gene ID" value="FGRRES_12480"/>
</dbReference>
<reference evidence="1 3" key="3">
    <citation type="journal article" date="2015" name="BMC Genomics">
        <title>The completed genome sequence of the pathogenic ascomycete fungus Fusarium graminearum.</title>
        <authorList>
            <person name="King R."/>
            <person name="Urban M."/>
            <person name="Hammond-Kosack M.C."/>
            <person name="Hassani-Pak K."/>
            <person name="Hammond-Kosack K.E."/>
        </authorList>
    </citation>
    <scope>NUCLEOTIDE SEQUENCE [LARGE SCALE GENOMIC DNA]</scope>
    <source>
        <strain evidence="3">ATCC MYA-4620 / CBS 123657 / FGSC 9075 / NRRL 31084 / PH-1</strain>
        <strain evidence="1">PH-1</strain>
    </source>
</reference>
<dbReference type="VEuPathDB" id="FungiDB:FGRAMPH1_01G12391"/>
<keyword evidence="3" id="KW-1185">Reference proteome</keyword>
<evidence type="ECO:0000313" key="1">
    <source>
        <dbReference type="EMBL" id="CEF77998.1"/>
    </source>
</evidence>
<dbReference type="KEGG" id="fgr:FGSG_12480"/>
<organism evidence="1 3">
    <name type="scientific">Gibberella zeae (strain ATCC MYA-4620 / CBS 123657 / FGSC 9075 / NRRL 31084 / PH-1)</name>
    <name type="common">Wheat head blight fungus</name>
    <name type="synonym">Fusarium graminearum</name>
    <dbReference type="NCBI Taxonomy" id="229533"/>
    <lineage>
        <taxon>Eukaryota</taxon>
        <taxon>Fungi</taxon>
        <taxon>Dikarya</taxon>
        <taxon>Ascomycota</taxon>
        <taxon>Pezizomycotina</taxon>
        <taxon>Sordariomycetes</taxon>
        <taxon>Hypocreomycetidae</taxon>
        <taxon>Hypocreales</taxon>
        <taxon>Nectriaceae</taxon>
        <taxon>Fusarium</taxon>
    </lineage>
</organism>
<reference evidence="2" key="4">
    <citation type="submission" date="2017-01" db="UniProtKB">
        <authorList>
            <consortium name="EnsemblFungi"/>
        </authorList>
    </citation>
    <scope>IDENTIFICATION</scope>
    <source>
        <strain evidence="2">PH-1 / ATCC MYA-4620 / FGSC 9075 / NRRL 31084</strain>
    </source>
</reference>
<evidence type="ECO:0000313" key="3">
    <source>
        <dbReference type="Proteomes" id="UP000070720"/>
    </source>
</evidence>
<accession>A0A098DGD8</accession>
<evidence type="ECO:0000313" key="2">
    <source>
        <dbReference type="EnsemblFungi" id="CEF77998"/>
    </source>
</evidence>
<name>I1S6K8_GIBZE</name>
<dbReference type="Proteomes" id="UP000070720">
    <property type="component" value="Chromosome 2"/>
</dbReference>
<proteinExistence type="predicted"/>